<organism evidence="2 3">
    <name type="scientific">Fasciolopsis buskii</name>
    <dbReference type="NCBI Taxonomy" id="27845"/>
    <lineage>
        <taxon>Eukaryota</taxon>
        <taxon>Metazoa</taxon>
        <taxon>Spiralia</taxon>
        <taxon>Lophotrochozoa</taxon>
        <taxon>Platyhelminthes</taxon>
        <taxon>Trematoda</taxon>
        <taxon>Digenea</taxon>
        <taxon>Plagiorchiida</taxon>
        <taxon>Echinostomata</taxon>
        <taxon>Echinostomatoidea</taxon>
        <taxon>Fasciolidae</taxon>
        <taxon>Fasciolopsis</taxon>
    </lineage>
</organism>
<feature type="region of interest" description="Disordered" evidence="1">
    <location>
        <begin position="417"/>
        <end position="445"/>
    </location>
</feature>
<protein>
    <submittedName>
        <fullName evidence="2">Putative Phosphatidylinositol-4-phosphate 5-kinase type I</fullName>
    </submittedName>
</protein>
<reference evidence="2" key="1">
    <citation type="submission" date="2019-05" db="EMBL/GenBank/DDBJ databases">
        <title>Annotation for the trematode Fasciolopsis buski.</title>
        <authorList>
            <person name="Choi Y.-J."/>
        </authorList>
    </citation>
    <scope>NUCLEOTIDE SEQUENCE</scope>
    <source>
        <strain evidence="2">HT</strain>
        <tissue evidence="2">Whole worm</tissue>
    </source>
</reference>
<gene>
    <name evidence="2" type="ORF">FBUS_05340</name>
</gene>
<evidence type="ECO:0000313" key="2">
    <source>
        <dbReference type="EMBL" id="KAA0189104.1"/>
    </source>
</evidence>
<feature type="region of interest" description="Disordered" evidence="1">
    <location>
        <begin position="543"/>
        <end position="593"/>
    </location>
</feature>
<comment type="caution">
    <text evidence="2">The sequence shown here is derived from an EMBL/GenBank/DDBJ whole genome shotgun (WGS) entry which is preliminary data.</text>
</comment>
<feature type="region of interest" description="Disordered" evidence="1">
    <location>
        <begin position="107"/>
        <end position="127"/>
    </location>
</feature>
<feature type="compositionally biased region" description="Polar residues" evidence="1">
    <location>
        <begin position="549"/>
        <end position="567"/>
    </location>
</feature>
<feature type="compositionally biased region" description="Low complexity" evidence="1">
    <location>
        <begin position="23"/>
        <end position="34"/>
    </location>
</feature>
<keyword evidence="3" id="KW-1185">Reference proteome</keyword>
<feature type="region of interest" description="Disordered" evidence="1">
    <location>
        <begin position="367"/>
        <end position="397"/>
    </location>
</feature>
<dbReference type="AlphaFoldDB" id="A0A8E0RSC8"/>
<evidence type="ECO:0000256" key="1">
    <source>
        <dbReference type="SAM" id="MobiDB-lite"/>
    </source>
</evidence>
<dbReference type="EMBL" id="LUCM01007987">
    <property type="protein sequence ID" value="KAA0189104.1"/>
    <property type="molecule type" value="Genomic_DNA"/>
</dbReference>
<evidence type="ECO:0000313" key="3">
    <source>
        <dbReference type="Proteomes" id="UP000728185"/>
    </source>
</evidence>
<sequence>MIFHCVNFYRTFSHLLPTNKAYAASSGDESGASSNHLSPSDGNVNGFHPDDAKPANFVGPALRVSPTEHTSFYTAPKRAEVYRAPPGADGEKTNSFSVSTDLGSVKDRLAEVQPSERTSGFQRDARKARSQKRLAAYCTAMESIEASAQPVELEKEELDLIPCVMCLNNFFMIFVVCMTQPFHSFCRNGLTEIRRRPALPPSIRHVASPAPSEAVKYNGRTSAHFLSPSDVRIVTTGDTTGDECAENYQPNTISSPTWRLRHSARSTMGSERHLSQSHTSTPCWDGDTSELNLRSSVFRFSPLPSSVCRRSAGGNIKLVNVQRRARSTWNMSSNTDLGTNQRVPSQFLDALFKDVSRTDSYMSVYSGTMTPSSDSGNETHDNQSISKSSYALDNRSKVSPNAPKTILLLPPHPILSVSDSRSSSYRNRSRKYCSNSYDPYSNSRSSTPLLGQSLQFRHGKSGHLRGKIPSFSSLVVDHQASADPHIITASRALSSRNSVTSHRAYSNAASVENFMQGAQLSSGCVKGDPCELAQRESAHLIIDRRSLGDRTSGSHDSSGRFSRNSAHSLPPTFGTRISTLDRRSRQSRLRTQL</sequence>
<dbReference type="OrthoDB" id="10504890at2759"/>
<proteinExistence type="predicted"/>
<feature type="compositionally biased region" description="Polar residues" evidence="1">
    <location>
        <begin position="367"/>
        <end position="391"/>
    </location>
</feature>
<feature type="region of interest" description="Disordered" evidence="1">
    <location>
        <begin position="23"/>
        <end position="61"/>
    </location>
</feature>
<feature type="compositionally biased region" description="Low complexity" evidence="1">
    <location>
        <begin position="417"/>
        <end position="437"/>
    </location>
</feature>
<name>A0A8E0RSC8_9TREM</name>
<dbReference type="Proteomes" id="UP000728185">
    <property type="component" value="Unassembled WGS sequence"/>
</dbReference>
<accession>A0A8E0RSC8</accession>